<evidence type="ECO:0000313" key="3">
    <source>
        <dbReference type="EMBL" id="BDI30884.1"/>
    </source>
</evidence>
<keyword evidence="4" id="KW-1185">Reference proteome</keyword>
<protein>
    <submittedName>
        <fullName evidence="3">Uncharacterized protein</fullName>
    </submittedName>
</protein>
<keyword evidence="2" id="KW-0732">Signal</keyword>
<dbReference type="Proteomes" id="UP000287394">
    <property type="component" value="Chromosome"/>
</dbReference>
<feature type="chain" id="PRO_5044345454" evidence="2">
    <location>
        <begin position="25"/>
        <end position="294"/>
    </location>
</feature>
<reference evidence="3 4" key="1">
    <citation type="journal article" date="2019" name="Int. J. Syst. Evol. Microbiol.">
        <title>Capsulimonas corticalis gen. nov., sp. nov., an aerobic capsulated bacterium, of a novel bacterial order, Capsulimonadales ord. nov., of the class Armatimonadia of the phylum Armatimonadetes.</title>
        <authorList>
            <person name="Li J."/>
            <person name="Kudo C."/>
            <person name="Tonouchi A."/>
        </authorList>
    </citation>
    <scope>NUCLEOTIDE SEQUENCE [LARGE SCALE GENOMIC DNA]</scope>
    <source>
        <strain evidence="3 4">AX-7</strain>
    </source>
</reference>
<accession>A0A402CT20</accession>
<dbReference type="RefSeq" id="WP_119320534.1">
    <property type="nucleotide sequence ID" value="NZ_AP025739.1"/>
</dbReference>
<evidence type="ECO:0000256" key="1">
    <source>
        <dbReference type="SAM" id="MobiDB-lite"/>
    </source>
</evidence>
<dbReference type="KEGG" id="ccot:CCAX7_29350"/>
<dbReference type="EMBL" id="AP025739">
    <property type="protein sequence ID" value="BDI30884.1"/>
    <property type="molecule type" value="Genomic_DNA"/>
</dbReference>
<evidence type="ECO:0000313" key="4">
    <source>
        <dbReference type="Proteomes" id="UP000287394"/>
    </source>
</evidence>
<feature type="region of interest" description="Disordered" evidence="1">
    <location>
        <begin position="240"/>
        <end position="269"/>
    </location>
</feature>
<feature type="compositionally biased region" description="Low complexity" evidence="1">
    <location>
        <begin position="255"/>
        <end position="269"/>
    </location>
</feature>
<proteinExistence type="predicted"/>
<sequence>MSFNKFAFTLAAAALAGAAIPVRAADPAPAAPAAAVAAPDAPSTVQKAAMRLGYTLQSLADHQRGYLADVQGLSSIDEGEATDKYVNDLVAQSHILRKFEANAVTLVLDDLVKIEGPEKALQSITPLSQMLTAPLPSNKKKESKDKRVTAILATIDEVRVVQDDMTSLQFNLTPILKLQGGDEALWAIELGRTLAARRAGSLTKASLAAQTRDITSLVSRAPKTLSPGILESVRALAPPPPSIAATGDGGGGNLAGLLPSDAPAPPTAAAHAAERALLAAYGASDVDEKLGNGK</sequence>
<dbReference type="AlphaFoldDB" id="A0A402CT20"/>
<name>A0A402CT20_9BACT</name>
<organism evidence="3 4">
    <name type="scientific">Capsulimonas corticalis</name>
    <dbReference type="NCBI Taxonomy" id="2219043"/>
    <lineage>
        <taxon>Bacteria</taxon>
        <taxon>Bacillati</taxon>
        <taxon>Armatimonadota</taxon>
        <taxon>Armatimonadia</taxon>
        <taxon>Capsulimonadales</taxon>
        <taxon>Capsulimonadaceae</taxon>
        <taxon>Capsulimonas</taxon>
    </lineage>
</organism>
<evidence type="ECO:0000256" key="2">
    <source>
        <dbReference type="SAM" id="SignalP"/>
    </source>
</evidence>
<gene>
    <name evidence="3" type="ORF">CCAX7_29350</name>
</gene>
<feature type="signal peptide" evidence="2">
    <location>
        <begin position="1"/>
        <end position="24"/>
    </location>
</feature>